<keyword evidence="1" id="KW-0732">Signal</keyword>
<comment type="caution">
    <text evidence="2">The sequence shown here is derived from an EMBL/GenBank/DDBJ whole genome shotgun (WGS) entry which is preliminary data.</text>
</comment>
<name>A0AA38VLZ5_9PEZI</name>
<feature type="signal peptide" evidence="1">
    <location>
        <begin position="1"/>
        <end position="18"/>
    </location>
</feature>
<dbReference type="Pfam" id="PF03659">
    <property type="entry name" value="Glyco_hydro_71"/>
    <property type="match status" value="1"/>
</dbReference>
<dbReference type="AlphaFoldDB" id="A0AA38VLZ5"/>
<protein>
    <submittedName>
        <fullName evidence="2">Uncharacterized protein</fullName>
    </submittedName>
</protein>
<organism evidence="2 3">
    <name type="scientific">Coniochaeta hoffmannii</name>
    <dbReference type="NCBI Taxonomy" id="91930"/>
    <lineage>
        <taxon>Eukaryota</taxon>
        <taxon>Fungi</taxon>
        <taxon>Dikarya</taxon>
        <taxon>Ascomycota</taxon>
        <taxon>Pezizomycotina</taxon>
        <taxon>Sordariomycetes</taxon>
        <taxon>Sordariomycetidae</taxon>
        <taxon>Coniochaetales</taxon>
        <taxon>Coniochaetaceae</taxon>
        <taxon>Coniochaeta</taxon>
    </lineage>
</organism>
<dbReference type="CDD" id="cd11577">
    <property type="entry name" value="GH71"/>
    <property type="match status" value="1"/>
</dbReference>
<gene>
    <name evidence="2" type="ORF">NKR19_g8675</name>
</gene>
<evidence type="ECO:0000256" key="1">
    <source>
        <dbReference type="SAM" id="SignalP"/>
    </source>
</evidence>
<dbReference type="Proteomes" id="UP001174691">
    <property type="component" value="Unassembled WGS sequence"/>
</dbReference>
<reference evidence="2" key="1">
    <citation type="submission" date="2022-07" db="EMBL/GenBank/DDBJ databases">
        <title>Fungi with potential for degradation of polypropylene.</title>
        <authorList>
            <person name="Gostincar C."/>
        </authorList>
    </citation>
    <scope>NUCLEOTIDE SEQUENCE</scope>
    <source>
        <strain evidence="2">EXF-13287</strain>
    </source>
</reference>
<proteinExistence type="predicted"/>
<sequence length="190" mass="20844">MRLVLLLLWLMPLKWVNAQAPKAVFAHFMVGNTEFFEQGDWEDQLSAAKTAGIDAFALNMAFNDTTNDIALPMAFAPATAVGFKLFFSFDYAGNGAWPKDLVTSIIRRFASHEAYFYRGSQPFVSTFEGSGNMTDWPGIKKDTGCFFMPDWSSIGAKPAAAAGIAGKWYFPHEGPTFVTGYSAGMHGPKV</sequence>
<dbReference type="Gene3D" id="3.20.20.80">
    <property type="entry name" value="Glycosidases"/>
    <property type="match status" value="1"/>
</dbReference>
<accession>A0AA38VLZ5</accession>
<keyword evidence="3" id="KW-1185">Reference proteome</keyword>
<evidence type="ECO:0000313" key="2">
    <source>
        <dbReference type="EMBL" id="KAJ9134397.1"/>
    </source>
</evidence>
<dbReference type="EMBL" id="JANBVN010000183">
    <property type="protein sequence ID" value="KAJ9134397.1"/>
    <property type="molecule type" value="Genomic_DNA"/>
</dbReference>
<dbReference type="GO" id="GO:0051118">
    <property type="term" value="F:glucan endo-1,3-alpha-glucosidase activity"/>
    <property type="evidence" value="ECO:0007669"/>
    <property type="project" value="InterPro"/>
</dbReference>
<feature type="chain" id="PRO_5041202846" evidence="1">
    <location>
        <begin position="19"/>
        <end position="190"/>
    </location>
</feature>
<evidence type="ECO:0000313" key="3">
    <source>
        <dbReference type="Proteomes" id="UP001174691"/>
    </source>
</evidence>
<dbReference type="InterPro" id="IPR005197">
    <property type="entry name" value="Glyco_hydro_71"/>
</dbReference>